<reference evidence="1 2" key="1">
    <citation type="submission" date="2017-08" db="EMBL/GenBank/DDBJ databases">
        <authorList>
            <person name="de Groot N.N."/>
        </authorList>
    </citation>
    <scope>NUCLEOTIDE SEQUENCE [LARGE SCALE GENOMIC DNA]</scope>
    <source>
        <strain evidence="1 2">HM2</strain>
    </source>
</reference>
<dbReference type="RefSeq" id="WP_109571724.1">
    <property type="nucleotide sequence ID" value="NZ_UHJL01000001.1"/>
</dbReference>
<accession>A0A380RU32</accession>
<evidence type="ECO:0000313" key="2">
    <source>
        <dbReference type="Proteomes" id="UP000255423"/>
    </source>
</evidence>
<evidence type="ECO:0000313" key="1">
    <source>
        <dbReference type="EMBL" id="SUQ18904.1"/>
    </source>
</evidence>
<dbReference type="EMBL" id="UHJL01000001">
    <property type="protein sequence ID" value="SUQ18904.1"/>
    <property type="molecule type" value="Genomic_DNA"/>
</dbReference>
<dbReference type="AlphaFoldDB" id="A0A380RU32"/>
<sequence>MANEMFYIKVETPQNATVYAFTRSVTGILDYAGTASATEYDFSHMQCVDGSAYFTPSWYMYLPKELQATINVYLPNDIKNLDVGQYSFLLHVGALLLAVDERDGLLVAELLRRRVAVFANFLPIVLHLIKPVAAEALFAYVYGGFRGDSDFAQIYKANAPISTGETNVAAILLEAAKEALKPNPEMESPEEMFIRYFREAESFDFTIGLVGATNHPWIAGIEKYESVVKTATAFRFFDDATVGAKSQEFFASLATKVQAEPYNPHDHNAISVSIDDLGAKLKGLVSKSKAGYLRATGAAILRKARPSLFAYGSKLWRLGADPSFFENSIVVRIHT</sequence>
<name>A0A380RU32_FIBSU</name>
<dbReference type="Proteomes" id="UP000255423">
    <property type="component" value="Unassembled WGS sequence"/>
</dbReference>
<gene>
    <name evidence="1" type="ORF">SAMN05661053_0126</name>
</gene>
<organism evidence="1 2">
    <name type="scientific">Fibrobacter succinogenes</name>
    <name type="common">Bacteroides succinogenes</name>
    <dbReference type="NCBI Taxonomy" id="833"/>
    <lineage>
        <taxon>Bacteria</taxon>
        <taxon>Pseudomonadati</taxon>
        <taxon>Fibrobacterota</taxon>
        <taxon>Fibrobacteria</taxon>
        <taxon>Fibrobacterales</taxon>
        <taxon>Fibrobacteraceae</taxon>
        <taxon>Fibrobacter</taxon>
    </lineage>
</organism>
<protein>
    <submittedName>
        <fullName evidence="1">Uncharacterized protein</fullName>
    </submittedName>
</protein>
<proteinExistence type="predicted"/>